<dbReference type="PROSITE" id="PS00530">
    <property type="entry name" value="RNASE_T2_1"/>
    <property type="match status" value="1"/>
</dbReference>
<feature type="active site" evidence="15">
    <location>
        <position position="145"/>
    </location>
</feature>
<feature type="signal peptide" evidence="17">
    <location>
        <begin position="1"/>
        <end position="18"/>
    </location>
</feature>
<organism evidence="19 20">
    <name type="scientific">Botryobasidium botryosum (strain FD-172 SS1)</name>
    <dbReference type="NCBI Taxonomy" id="930990"/>
    <lineage>
        <taxon>Eukaryota</taxon>
        <taxon>Fungi</taxon>
        <taxon>Dikarya</taxon>
        <taxon>Basidiomycota</taxon>
        <taxon>Agaricomycotina</taxon>
        <taxon>Agaricomycetes</taxon>
        <taxon>Cantharellales</taxon>
        <taxon>Botryobasidiaceae</taxon>
        <taxon>Botryobasidium</taxon>
    </lineage>
</organism>
<dbReference type="OrthoDB" id="435754at2759"/>
<protein>
    <recommendedName>
        <fullName evidence="14">Ribonuclease T2-like</fullName>
        <ecNumber evidence="4">4.6.1.19</ecNumber>
    </recommendedName>
</protein>
<evidence type="ECO:0000259" key="18">
    <source>
        <dbReference type="Pfam" id="PF25488"/>
    </source>
</evidence>
<dbReference type="GO" id="GO:0005576">
    <property type="term" value="C:extracellular region"/>
    <property type="evidence" value="ECO:0007669"/>
    <property type="project" value="TreeGrafter"/>
</dbReference>
<evidence type="ECO:0000313" key="19">
    <source>
        <dbReference type="EMBL" id="KDQ12230.1"/>
    </source>
</evidence>
<keyword evidence="10" id="KW-1015">Disulfide bond</keyword>
<evidence type="ECO:0000256" key="10">
    <source>
        <dbReference type="ARBA" id="ARBA00023157"/>
    </source>
</evidence>
<name>A0A067MC15_BOTB1</name>
<evidence type="ECO:0000256" key="4">
    <source>
        <dbReference type="ARBA" id="ARBA00012571"/>
    </source>
</evidence>
<sequence>MVALQLLVASSVASAALAIPFLSDGLTSSSGLFGRDSCPAGGSASCGNTTAVPNLCCFEYPGGLLMQTQFWDPIGPDSSWTIHGLWPDHCDGTYDSSCDPSRAYTGIGTLLKNAGQSDLVNYMNTYWTDINGKNEQFWEHEWGKHGTCMSTLKPSCLPSGSPKGTEAVLFFETVVRLFKTLPTYNWLAAAGITPGTKTYTYTELQAAIKKSWGFVPALDCSSGALNGISYYYNLKGSVADGQFIPIDASIKGSCPTSGIVYKPRTGGGGGSPTSSTTSGPAPTGVPSKFTLQAYTASGKQTGCILSAGTWSTQTCAQFTPKTASGGITLTSSKGPCGVANGVFSCASGGTASTFSTSNSGNSLLLTYSGSTAFSADSTPSGTVVSTVYTGGSKAQVLTLSLVAV</sequence>
<evidence type="ECO:0000256" key="16">
    <source>
        <dbReference type="RuleBase" id="RU004328"/>
    </source>
</evidence>
<dbReference type="GO" id="GO:0003723">
    <property type="term" value="F:RNA binding"/>
    <property type="evidence" value="ECO:0007669"/>
    <property type="project" value="InterPro"/>
</dbReference>
<dbReference type="Proteomes" id="UP000027195">
    <property type="component" value="Unassembled WGS sequence"/>
</dbReference>
<dbReference type="GO" id="GO:0016787">
    <property type="term" value="F:hydrolase activity"/>
    <property type="evidence" value="ECO:0007669"/>
    <property type="project" value="UniProtKB-KW"/>
</dbReference>
<evidence type="ECO:0000256" key="8">
    <source>
        <dbReference type="ARBA" id="ARBA00022729"/>
    </source>
</evidence>
<evidence type="ECO:0000313" key="20">
    <source>
        <dbReference type="Proteomes" id="UP000027195"/>
    </source>
</evidence>
<comment type="subcellular location">
    <subcellularLocation>
        <location evidence="2">Cytoplasm</location>
    </subcellularLocation>
    <subcellularLocation>
        <location evidence="1">Vacuole lumen</location>
    </subcellularLocation>
</comment>
<accession>A0A067MC15</accession>
<dbReference type="InterPro" id="IPR033697">
    <property type="entry name" value="Ribonuclease_T2_eukaryotic"/>
</dbReference>
<dbReference type="GO" id="GO:0006401">
    <property type="term" value="P:RNA catabolic process"/>
    <property type="evidence" value="ECO:0007669"/>
    <property type="project" value="UniProtKB-ARBA"/>
</dbReference>
<dbReference type="InterPro" id="IPR036430">
    <property type="entry name" value="RNase_T2-like_sf"/>
</dbReference>
<reference evidence="20" key="1">
    <citation type="journal article" date="2014" name="Proc. Natl. Acad. Sci. U.S.A.">
        <title>Extensive sampling of basidiomycete genomes demonstrates inadequacy of the white-rot/brown-rot paradigm for wood decay fungi.</title>
        <authorList>
            <person name="Riley R."/>
            <person name="Salamov A.A."/>
            <person name="Brown D.W."/>
            <person name="Nagy L.G."/>
            <person name="Floudas D."/>
            <person name="Held B.W."/>
            <person name="Levasseur A."/>
            <person name="Lombard V."/>
            <person name="Morin E."/>
            <person name="Otillar R."/>
            <person name="Lindquist E.A."/>
            <person name="Sun H."/>
            <person name="LaButti K.M."/>
            <person name="Schmutz J."/>
            <person name="Jabbour D."/>
            <person name="Luo H."/>
            <person name="Baker S.E."/>
            <person name="Pisabarro A.G."/>
            <person name="Walton J.D."/>
            <person name="Blanchette R.A."/>
            <person name="Henrissat B."/>
            <person name="Martin F."/>
            <person name="Cullen D."/>
            <person name="Hibbett D.S."/>
            <person name="Grigoriev I.V."/>
        </authorList>
    </citation>
    <scope>NUCLEOTIDE SEQUENCE [LARGE SCALE GENOMIC DNA]</scope>
    <source>
        <strain evidence="20">FD-172 SS1</strain>
    </source>
</reference>
<gene>
    <name evidence="19" type="ORF">BOTBODRAFT_34510</name>
</gene>
<keyword evidence="5" id="KW-0963">Cytoplasm</keyword>
<evidence type="ECO:0000256" key="17">
    <source>
        <dbReference type="SAM" id="SignalP"/>
    </source>
</evidence>
<proteinExistence type="inferred from homology"/>
<comment type="function">
    <text evidence="13">Rnase which modulates cell survival under stress conditions. Released from the vacuole to the cytoplasm during stress to promote tRNA and rRNA cleavage and to activate separately a downstream pathway that promotes cell death. Involved in cell size, vacuolar morphology and growth at high temperatures and high salt concentration.</text>
</comment>
<evidence type="ECO:0000256" key="12">
    <source>
        <dbReference type="ARBA" id="ARBA00023239"/>
    </source>
</evidence>
<dbReference type="PANTHER" id="PTHR11240">
    <property type="entry name" value="RIBONUCLEASE T2"/>
    <property type="match status" value="1"/>
</dbReference>
<dbReference type="InParanoid" id="A0A067MC15"/>
<evidence type="ECO:0000256" key="7">
    <source>
        <dbReference type="ARBA" id="ARBA00022722"/>
    </source>
</evidence>
<dbReference type="EMBL" id="KL198051">
    <property type="protein sequence ID" value="KDQ12230.1"/>
    <property type="molecule type" value="Genomic_DNA"/>
</dbReference>
<dbReference type="GO" id="GO:0005775">
    <property type="term" value="C:vacuolar lumen"/>
    <property type="evidence" value="ECO:0007669"/>
    <property type="project" value="UniProtKB-SubCell"/>
</dbReference>
<dbReference type="Pfam" id="PF25488">
    <property type="entry name" value="RNaseT2L_C"/>
    <property type="match status" value="1"/>
</dbReference>
<feature type="active site" evidence="15">
    <location>
        <position position="141"/>
    </location>
</feature>
<keyword evidence="11" id="KW-0325">Glycoprotein</keyword>
<evidence type="ECO:0000256" key="1">
    <source>
        <dbReference type="ARBA" id="ARBA00004410"/>
    </source>
</evidence>
<dbReference type="InterPro" id="IPR001568">
    <property type="entry name" value="RNase_T2-like"/>
</dbReference>
<dbReference type="PANTHER" id="PTHR11240:SF22">
    <property type="entry name" value="RIBONUCLEASE T2"/>
    <property type="match status" value="1"/>
</dbReference>
<keyword evidence="20" id="KW-1185">Reference proteome</keyword>
<comment type="similarity">
    <text evidence="3 16">Belongs to the RNase T2 family.</text>
</comment>
<keyword evidence="6" id="KW-0926">Vacuole</keyword>
<evidence type="ECO:0000256" key="14">
    <source>
        <dbReference type="ARBA" id="ARBA00071169"/>
    </source>
</evidence>
<dbReference type="HOGENOM" id="CLU_037966_0_1_1"/>
<evidence type="ECO:0000256" key="5">
    <source>
        <dbReference type="ARBA" id="ARBA00022490"/>
    </source>
</evidence>
<evidence type="ECO:0000256" key="2">
    <source>
        <dbReference type="ARBA" id="ARBA00004496"/>
    </source>
</evidence>
<evidence type="ECO:0000256" key="15">
    <source>
        <dbReference type="PIRSR" id="PIRSR633697-1"/>
    </source>
</evidence>
<feature type="domain" description="RNase T2-like C-terminal" evidence="18">
    <location>
        <begin position="286"/>
        <end position="396"/>
    </location>
</feature>
<feature type="chain" id="PRO_5001641170" description="Ribonuclease T2-like" evidence="17">
    <location>
        <begin position="19"/>
        <end position="404"/>
    </location>
</feature>
<dbReference type="GO" id="GO:0033897">
    <property type="term" value="F:ribonuclease T2 activity"/>
    <property type="evidence" value="ECO:0007669"/>
    <property type="project" value="UniProtKB-EC"/>
</dbReference>
<dbReference type="CDD" id="cd01061">
    <property type="entry name" value="RNase_T2_euk"/>
    <property type="match status" value="1"/>
</dbReference>
<dbReference type="Pfam" id="PF00445">
    <property type="entry name" value="Ribonuclease_T2"/>
    <property type="match status" value="1"/>
</dbReference>
<dbReference type="InterPro" id="IPR057328">
    <property type="entry name" value="RNaseT2L_C"/>
</dbReference>
<dbReference type="EC" id="4.6.1.19" evidence="4"/>
<dbReference type="SUPFAM" id="SSF55895">
    <property type="entry name" value="Ribonuclease Rh-like"/>
    <property type="match status" value="1"/>
</dbReference>
<dbReference type="AlphaFoldDB" id="A0A067MC15"/>
<keyword evidence="7" id="KW-0540">Nuclease</keyword>
<dbReference type="PROSITE" id="PS00531">
    <property type="entry name" value="RNASE_T2_2"/>
    <property type="match status" value="1"/>
</dbReference>
<keyword evidence="9" id="KW-0378">Hydrolase</keyword>
<dbReference type="InterPro" id="IPR033130">
    <property type="entry name" value="RNase_T2_His_AS_2"/>
</dbReference>
<feature type="active site" evidence="15">
    <location>
        <position position="83"/>
    </location>
</feature>
<evidence type="ECO:0000256" key="6">
    <source>
        <dbReference type="ARBA" id="ARBA00022554"/>
    </source>
</evidence>
<keyword evidence="8 17" id="KW-0732">Signal</keyword>
<evidence type="ECO:0000256" key="13">
    <source>
        <dbReference type="ARBA" id="ARBA00025494"/>
    </source>
</evidence>
<dbReference type="Gene3D" id="3.90.730.10">
    <property type="entry name" value="Ribonuclease T2-like"/>
    <property type="match status" value="1"/>
</dbReference>
<evidence type="ECO:0000256" key="9">
    <source>
        <dbReference type="ARBA" id="ARBA00022801"/>
    </source>
</evidence>
<evidence type="ECO:0000256" key="3">
    <source>
        <dbReference type="ARBA" id="ARBA00007469"/>
    </source>
</evidence>
<evidence type="ECO:0000256" key="11">
    <source>
        <dbReference type="ARBA" id="ARBA00023180"/>
    </source>
</evidence>
<dbReference type="InterPro" id="IPR018188">
    <property type="entry name" value="RNase_T2_His_AS_1"/>
</dbReference>
<keyword evidence="12" id="KW-0456">Lyase</keyword>